<name>A0A211ZPV9_9PROT</name>
<evidence type="ECO:0000313" key="3">
    <source>
        <dbReference type="Proteomes" id="UP000196655"/>
    </source>
</evidence>
<reference evidence="3" key="1">
    <citation type="submission" date="2017-05" db="EMBL/GenBank/DDBJ databases">
        <authorList>
            <person name="Macchi M."/>
            <person name="Festa S."/>
            <person name="Coppotelli B.M."/>
            <person name="Morelli I.S."/>
        </authorList>
    </citation>
    <scope>NUCLEOTIDE SEQUENCE [LARGE SCALE GENOMIC DNA]</scope>
    <source>
        <strain evidence="3">I</strain>
    </source>
</reference>
<keyword evidence="3" id="KW-1185">Reference proteome</keyword>
<comment type="caution">
    <text evidence="2">The sequence shown here is derived from an EMBL/GenBank/DDBJ whole genome shotgun (WGS) entry which is preliminary data.</text>
</comment>
<gene>
    <name evidence="2" type="ORF">BWR60_09970</name>
</gene>
<dbReference type="Proteomes" id="UP000196655">
    <property type="component" value="Unassembled WGS sequence"/>
</dbReference>
<proteinExistence type="predicted"/>
<evidence type="ECO:0008006" key="4">
    <source>
        <dbReference type="Google" id="ProtNLM"/>
    </source>
</evidence>
<accession>A0A211ZPV9</accession>
<evidence type="ECO:0000313" key="2">
    <source>
        <dbReference type="EMBL" id="OWJ67312.1"/>
    </source>
</evidence>
<organism evidence="2 3">
    <name type="scientific">Inquilinus limosus</name>
    <dbReference type="NCBI Taxonomy" id="171674"/>
    <lineage>
        <taxon>Bacteria</taxon>
        <taxon>Pseudomonadati</taxon>
        <taxon>Pseudomonadota</taxon>
        <taxon>Alphaproteobacteria</taxon>
        <taxon>Rhodospirillales</taxon>
        <taxon>Rhodospirillaceae</taxon>
        <taxon>Inquilinus</taxon>
    </lineage>
</organism>
<evidence type="ECO:0000256" key="1">
    <source>
        <dbReference type="SAM" id="SignalP"/>
    </source>
</evidence>
<protein>
    <recommendedName>
        <fullName evidence="4">DUF3828 domain-containing protein</fullName>
    </recommendedName>
</protein>
<keyword evidence="1" id="KW-0732">Signal</keyword>
<feature type="signal peptide" evidence="1">
    <location>
        <begin position="1"/>
        <end position="21"/>
    </location>
</feature>
<dbReference type="AlphaFoldDB" id="A0A211ZPV9"/>
<dbReference type="EMBL" id="NHON01000014">
    <property type="protein sequence ID" value="OWJ67312.1"/>
    <property type="molecule type" value="Genomic_DNA"/>
</dbReference>
<dbReference type="OrthoDB" id="7950111at2"/>
<feature type="chain" id="PRO_5012623095" description="DUF3828 domain-containing protein" evidence="1">
    <location>
        <begin position="22"/>
        <end position="203"/>
    </location>
</feature>
<sequence length="203" mass="21679">MRPLPAAAAAAILLLSGAAPAQQATPGSIFTNGARTYYEAIDFSTPETAARAFLAAWARHDYATANAILSPEAQAGWVGQITRTFNLRTLLPRQADAVMQKSVYGPGDSLWDELMTDPNLLFDNLMQTAERFDALPFTIGTAAKAGTSAVAGDAATLPVKTEGRPAAIKLKLVRLPSGRWKVDQIVLPDADQTLKPWGFKAPQ</sequence>
<dbReference type="RefSeq" id="WP_088150863.1">
    <property type="nucleotide sequence ID" value="NZ_NHON01000014.1"/>
</dbReference>